<comment type="caution">
    <text evidence="9">The sequence shown here is derived from an EMBL/GenBank/DDBJ whole genome shotgun (WGS) entry which is preliminary data.</text>
</comment>
<sequence length="446" mass="48194">MSMYKKASALVCMVLLGVTLVFAGGSQQGGAQSGSDVVTLKVLNYLDASQANSDREINEIWGEFAKRYPNIKIEREDLFNEPFHQKTSAYIASGQLPDVLYMWPSGRSSELHAKKLVKDLTPFLKADNLLDKYIPAAVAPQFGGFLGELPNGVTFTHVLYVNTKLLKDNGLAMPKTYEELKAMVPVLKAKGLDTVLIAAQDDWVMQSCLFSMIVGRIAGDEFIDNVLAGKAKFTDKPFVDALAIVQDLFKSGVISQKALQTPYGEVPALFAAGKAPFLIDGDWRSGAFQTDASTGVALIPVKDQPNIAMTVFPALPGEKNKNTSSSVVGTGFGMSASIPAGSAKEKAAWELIKFLQSEYVQKIRLETGASFPSLKGVTVPNLEPISQTRAKFYDNYKGTYVLDGVLDAKVYAPINIGLQEIGLGTATPAQVAERAQKAFEAWKAGK</sequence>
<comment type="subcellular location">
    <subcellularLocation>
        <location evidence="1">Periplasm</location>
    </subcellularLocation>
</comment>
<dbReference type="InterPro" id="IPR050490">
    <property type="entry name" value="Bact_solute-bd_prot1"/>
</dbReference>
<keyword evidence="3" id="KW-1003">Cell membrane</keyword>
<feature type="chain" id="PRO_5028458765" evidence="8">
    <location>
        <begin position="24"/>
        <end position="446"/>
    </location>
</feature>
<keyword evidence="6" id="KW-0564">Palmitate</keyword>
<evidence type="ECO:0000313" key="9">
    <source>
        <dbReference type="EMBL" id="HFH29914.1"/>
    </source>
</evidence>
<dbReference type="InterPro" id="IPR006059">
    <property type="entry name" value="SBP"/>
</dbReference>
<dbReference type="Pfam" id="PF01547">
    <property type="entry name" value="SBP_bac_1"/>
    <property type="match status" value="1"/>
</dbReference>
<dbReference type="SUPFAM" id="SSF53850">
    <property type="entry name" value="Periplasmic binding protein-like II"/>
    <property type="match status" value="1"/>
</dbReference>
<keyword evidence="7" id="KW-0449">Lipoprotein</keyword>
<evidence type="ECO:0000256" key="2">
    <source>
        <dbReference type="ARBA" id="ARBA00008520"/>
    </source>
</evidence>
<accession>A0A7C3EE09</accession>
<evidence type="ECO:0000256" key="3">
    <source>
        <dbReference type="ARBA" id="ARBA00022475"/>
    </source>
</evidence>
<keyword evidence="5" id="KW-0472">Membrane</keyword>
<name>A0A7C3EE09_9SPIR</name>
<dbReference type="PANTHER" id="PTHR43649:SF33">
    <property type="entry name" value="POLYGALACTURONAN_RHAMNOGALACTURONAN-BINDING PROTEIN YTCQ"/>
    <property type="match status" value="1"/>
</dbReference>
<feature type="signal peptide" evidence="8">
    <location>
        <begin position="1"/>
        <end position="23"/>
    </location>
</feature>
<evidence type="ECO:0000256" key="1">
    <source>
        <dbReference type="ARBA" id="ARBA00004418"/>
    </source>
</evidence>
<comment type="similarity">
    <text evidence="2">Belongs to the bacterial solute-binding protein 1 family.</text>
</comment>
<evidence type="ECO:0000256" key="8">
    <source>
        <dbReference type="SAM" id="SignalP"/>
    </source>
</evidence>
<gene>
    <name evidence="9" type="ORF">ENS59_10455</name>
</gene>
<evidence type="ECO:0000256" key="7">
    <source>
        <dbReference type="ARBA" id="ARBA00023288"/>
    </source>
</evidence>
<dbReference type="GO" id="GO:0042597">
    <property type="term" value="C:periplasmic space"/>
    <property type="evidence" value="ECO:0007669"/>
    <property type="project" value="UniProtKB-SubCell"/>
</dbReference>
<dbReference type="AlphaFoldDB" id="A0A7C3EE09"/>
<evidence type="ECO:0000256" key="4">
    <source>
        <dbReference type="ARBA" id="ARBA00022729"/>
    </source>
</evidence>
<evidence type="ECO:0000256" key="5">
    <source>
        <dbReference type="ARBA" id="ARBA00023136"/>
    </source>
</evidence>
<evidence type="ECO:0000256" key="6">
    <source>
        <dbReference type="ARBA" id="ARBA00023139"/>
    </source>
</evidence>
<reference evidence="9" key="1">
    <citation type="journal article" date="2020" name="mSystems">
        <title>Genome- and Community-Level Interaction Insights into Carbon Utilization and Element Cycling Functions of Hydrothermarchaeota in Hydrothermal Sediment.</title>
        <authorList>
            <person name="Zhou Z."/>
            <person name="Liu Y."/>
            <person name="Xu W."/>
            <person name="Pan J."/>
            <person name="Luo Z.H."/>
            <person name="Li M."/>
        </authorList>
    </citation>
    <scope>NUCLEOTIDE SEQUENCE [LARGE SCALE GENOMIC DNA]</scope>
    <source>
        <strain evidence="9">SpSt-503</strain>
    </source>
</reference>
<organism evidence="9">
    <name type="scientific">Gracilinema caldarium</name>
    <dbReference type="NCBI Taxonomy" id="215591"/>
    <lineage>
        <taxon>Bacteria</taxon>
        <taxon>Pseudomonadati</taxon>
        <taxon>Spirochaetota</taxon>
        <taxon>Spirochaetia</taxon>
        <taxon>Spirochaetales</taxon>
        <taxon>Breznakiellaceae</taxon>
        <taxon>Gracilinema</taxon>
    </lineage>
</organism>
<protein>
    <submittedName>
        <fullName evidence="9">Extracellular solute-binding protein</fullName>
    </submittedName>
</protein>
<keyword evidence="4 8" id="KW-0732">Signal</keyword>
<dbReference type="PANTHER" id="PTHR43649">
    <property type="entry name" value="ARABINOSE-BINDING PROTEIN-RELATED"/>
    <property type="match status" value="1"/>
</dbReference>
<proteinExistence type="inferred from homology"/>
<dbReference type="EMBL" id="DSVL01000321">
    <property type="protein sequence ID" value="HFH29914.1"/>
    <property type="molecule type" value="Genomic_DNA"/>
</dbReference>
<dbReference type="Gene3D" id="3.40.190.10">
    <property type="entry name" value="Periplasmic binding protein-like II"/>
    <property type="match status" value="2"/>
</dbReference>